<protein>
    <submittedName>
        <fullName evidence="1">Flagellin N-methylase</fullName>
    </submittedName>
</protein>
<keyword evidence="1" id="KW-0489">Methyltransferase</keyword>
<keyword evidence="1" id="KW-0969">Cilium</keyword>
<sequence length="229" mass="26065">MSPCQSCHAGCCRSFAVPLTGADILRIERDLSLTFWDFACRWADPEGTISRRYAPQFYFSDEPQTPFVISLTHQASEFLPGSSKCRFLMEGPPENGAPLGEARCGIYHSRPSACRAFPTKFNETGELTVLYDIPTETRSGQHKAYQLCPRPWEVEDIDPIQAPQDLAVAKFEMLFFHSIASVWNQNPREFELFPEFLRVVYERRVMSEQVEAPATIPLPRVETPQRRAA</sequence>
<keyword evidence="1" id="KW-0966">Cell projection</keyword>
<evidence type="ECO:0000313" key="1">
    <source>
        <dbReference type="EMBL" id="QDT63680.1"/>
    </source>
</evidence>
<evidence type="ECO:0000313" key="2">
    <source>
        <dbReference type="Proteomes" id="UP000319976"/>
    </source>
</evidence>
<accession>A0A517T5M9</accession>
<dbReference type="EMBL" id="CP036316">
    <property type="protein sequence ID" value="QDT63680.1"/>
    <property type="molecule type" value="Genomic_DNA"/>
</dbReference>
<dbReference type="Proteomes" id="UP000319976">
    <property type="component" value="Chromosome"/>
</dbReference>
<reference evidence="1 2" key="1">
    <citation type="submission" date="2019-02" db="EMBL/GenBank/DDBJ databases">
        <title>Deep-cultivation of Planctomycetes and their phenomic and genomic characterization uncovers novel biology.</title>
        <authorList>
            <person name="Wiegand S."/>
            <person name="Jogler M."/>
            <person name="Boedeker C."/>
            <person name="Pinto D."/>
            <person name="Vollmers J."/>
            <person name="Rivas-Marin E."/>
            <person name="Kohn T."/>
            <person name="Peeters S.H."/>
            <person name="Heuer A."/>
            <person name="Rast P."/>
            <person name="Oberbeckmann S."/>
            <person name="Bunk B."/>
            <person name="Jeske O."/>
            <person name="Meyerdierks A."/>
            <person name="Storesund J.E."/>
            <person name="Kallscheuer N."/>
            <person name="Luecker S."/>
            <person name="Lage O.M."/>
            <person name="Pohl T."/>
            <person name="Merkel B.J."/>
            <person name="Hornburger P."/>
            <person name="Mueller R.-W."/>
            <person name="Bruemmer F."/>
            <person name="Labrenz M."/>
            <person name="Spormann A.M."/>
            <person name="Op den Camp H."/>
            <person name="Overmann J."/>
            <person name="Amann R."/>
            <person name="Jetten M.S.M."/>
            <person name="Mascher T."/>
            <person name="Medema M.H."/>
            <person name="Devos D.P."/>
            <person name="Kaster A.-K."/>
            <person name="Ovreas L."/>
            <person name="Rohde M."/>
            <person name="Galperin M.Y."/>
            <person name="Jogler C."/>
        </authorList>
    </citation>
    <scope>NUCLEOTIDE SEQUENCE [LARGE SCALE GENOMIC DNA]</scope>
    <source>
        <strain evidence="1 2">V22</strain>
    </source>
</reference>
<dbReference type="GO" id="GO:0032259">
    <property type="term" value="P:methylation"/>
    <property type="evidence" value="ECO:0007669"/>
    <property type="project" value="UniProtKB-KW"/>
</dbReference>
<dbReference type="Pfam" id="PF03692">
    <property type="entry name" value="CxxCxxCC"/>
    <property type="match status" value="1"/>
</dbReference>
<dbReference type="AlphaFoldDB" id="A0A517T5M9"/>
<keyword evidence="2" id="KW-1185">Reference proteome</keyword>
<proteinExistence type="predicted"/>
<gene>
    <name evidence="1" type="ORF">V22_09040</name>
</gene>
<dbReference type="GO" id="GO:0008168">
    <property type="term" value="F:methyltransferase activity"/>
    <property type="evidence" value="ECO:0007669"/>
    <property type="project" value="UniProtKB-KW"/>
</dbReference>
<dbReference type="RefSeq" id="WP_145260184.1">
    <property type="nucleotide sequence ID" value="NZ_CP036316.1"/>
</dbReference>
<keyword evidence="1" id="KW-0282">Flagellum</keyword>
<dbReference type="InterPro" id="IPR005358">
    <property type="entry name" value="Puta_zinc/iron-chelating_dom"/>
</dbReference>
<dbReference type="OrthoDB" id="9810361at2"/>
<name>A0A517T5M9_9PLAN</name>
<organism evidence="1 2">
    <name type="scientific">Calycomorphotria hydatis</name>
    <dbReference type="NCBI Taxonomy" id="2528027"/>
    <lineage>
        <taxon>Bacteria</taxon>
        <taxon>Pseudomonadati</taxon>
        <taxon>Planctomycetota</taxon>
        <taxon>Planctomycetia</taxon>
        <taxon>Planctomycetales</taxon>
        <taxon>Planctomycetaceae</taxon>
        <taxon>Calycomorphotria</taxon>
    </lineage>
</organism>
<dbReference type="KEGG" id="chya:V22_09040"/>
<keyword evidence="1" id="KW-0808">Transferase</keyword>